<protein>
    <submittedName>
        <fullName evidence="1">Uncharacterized protein</fullName>
    </submittedName>
</protein>
<reference evidence="1 2" key="1">
    <citation type="submission" date="2020-06" db="EMBL/GenBank/DDBJ databases">
        <title>Transcriptomic and genomic resources for Thalictrum thalictroides and T. hernandezii: Facilitating candidate gene discovery in an emerging model plant lineage.</title>
        <authorList>
            <person name="Arias T."/>
            <person name="Riano-Pachon D.M."/>
            <person name="Di Stilio V.S."/>
        </authorList>
    </citation>
    <scope>NUCLEOTIDE SEQUENCE [LARGE SCALE GENOMIC DNA]</scope>
    <source>
        <strain evidence="2">cv. WT478/WT964</strain>
        <tissue evidence="1">Leaves</tissue>
    </source>
</reference>
<dbReference type="Proteomes" id="UP000554482">
    <property type="component" value="Unassembled WGS sequence"/>
</dbReference>
<proteinExistence type="predicted"/>
<gene>
    <name evidence="1" type="ORF">FRX31_033107</name>
</gene>
<dbReference type="AlphaFoldDB" id="A0A7J6UXI4"/>
<keyword evidence="2" id="KW-1185">Reference proteome</keyword>
<evidence type="ECO:0000313" key="1">
    <source>
        <dbReference type="EMBL" id="KAF5177307.1"/>
    </source>
</evidence>
<dbReference type="EMBL" id="JABWDY010041557">
    <property type="protein sequence ID" value="KAF5177307.1"/>
    <property type="molecule type" value="Genomic_DNA"/>
</dbReference>
<name>A0A7J6UXI4_THATH</name>
<sequence>MMKQVGAKKQNASSCIIVNILNRSICTQSFSGSVMLMKKETLLHIDYLNYVHEVLKSRRPERVLTDVN</sequence>
<accession>A0A7J6UXI4</accession>
<organism evidence="1 2">
    <name type="scientific">Thalictrum thalictroides</name>
    <name type="common">Rue-anemone</name>
    <name type="synonym">Anemone thalictroides</name>
    <dbReference type="NCBI Taxonomy" id="46969"/>
    <lineage>
        <taxon>Eukaryota</taxon>
        <taxon>Viridiplantae</taxon>
        <taxon>Streptophyta</taxon>
        <taxon>Embryophyta</taxon>
        <taxon>Tracheophyta</taxon>
        <taxon>Spermatophyta</taxon>
        <taxon>Magnoliopsida</taxon>
        <taxon>Ranunculales</taxon>
        <taxon>Ranunculaceae</taxon>
        <taxon>Thalictroideae</taxon>
        <taxon>Thalictrum</taxon>
    </lineage>
</organism>
<evidence type="ECO:0000313" key="2">
    <source>
        <dbReference type="Proteomes" id="UP000554482"/>
    </source>
</evidence>
<comment type="caution">
    <text evidence="1">The sequence shown here is derived from an EMBL/GenBank/DDBJ whole genome shotgun (WGS) entry which is preliminary data.</text>
</comment>